<sequence length="82" mass="8679">QKNSHLKICSPDSCEHCATLRFGELTGGVTNAFCRAMRSALESVLGSAGPVSLQTQHPSFPAAEAQNCGFGSELRRVGDVRS</sequence>
<protein>
    <submittedName>
        <fullName evidence="1">Apoptosis associated protein</fullName>
    </submittedName>
</protein>
<reference evidence="1" key="1">
    <citation type="journal article" date="1997" name="Dev. Comp. Immunol.">
        <title>Identification of a differential display product associated with apoptosis in chicken thymocytes.</title>
        <authorList>
            <person name="Thomson J.M."/>
            <person name="Waldrip H.W."/>
            <person name="Compton M.M."/>
        </authorList>
    </citation>
    <scope>NUCLEOTIDE SEQUENCE</scope>
</reference>
<dbReference type="EMBL" id="U93865">
    <property type="protein sequence ID" value="AAB68768.1"/>
    <property type="molecule type" value="mRNA"/>
</dbReference>
<accession>O42561</accession>
<proteinExistence type="evidence at transcript level"/>
<dbReference type="AlphaFoldDB" id="O42561"/>
<organism evidence="1">
    <name type="scientific">Gallus gallus</name>
    <name type="common">Chicken</name>
    <dbReference type="NCBI Taxonomy" id="9031"/>
    <lineage>
        <taxon>Eukaryota</taxon>
        <taxon>Metazoa</taxon>
        <taxon>Chordata</taxon>
        <taxon>Craniata</taxon>
        <taxon>Vertebrata</taxon>
        <taxon>Euteleostomi</taxon>
        <taxon>Archelosauria</taxon>
        <taxon>Archosauria</taxon>
        <taxon>Dinosauria</taxon>
        <taxon>Saurischia</taxon>
        <taxon>Theropoda</taxon>
        <taxon>Coelurosauria</taxon>
        <taxon>Aves</taxon>
        <taxon>Neognathae</taxon>
        <taxon>Galloanserae</taxon>
        <taxon>Galliformes</taxon>
        <taxon>Phasianidae</taxon>
        <taxon>Phasianinae</taxon>
        <taxon>Gallus</taxon>
    </lineage>
</organism>
<name>O42561_CHICK</name>
<feature type="non-terminal residue" evidence="1">
    <location>
        <position position="1"/>
    </location>
</feature>
<evidence type="ECO:0000313" key="1">
    <source>
        <dbReference type="EMBL" id="AAB68768.1"/>
    </source>
</evidence>